<evidence type="ECO:0000259" key="2">
    <source>
        <dbReference type="Pfam" id="PF14289"/>
    </source>
</evidence>
<protein>
    <recommendedName>
        <fullName evidence="2">DUF4369 domain-containing protein</fullName>
    </recommendedName>
</protein>
<feature type="coiled-coil region" evidence="1">
    <location>
        <begin position="158"/>
        <end position="185"/>
    </location>
</feature>
<dbReference type="Proteomes" id="UP000215355">
    <property type="component" value="Chromosome 1"/>
</dbReference>
<dbReference type="InterPro" id="IPR025380">
    <property type="entry name" value="DUF4369"/>
</dbReference>
<dbReference type="KEGG" id="smiz:4412673_02280"/>
<name>A0AAJ5C0J7_9SPHI</name>
<dbReference type="Pfam" id="PF14289">
    <property type="entry name" value="DUF4369"/>
    <property type="match status" value="1"/>
</dbReference>
<gene>
    <name evidence="3" type="ORF">SAMEA4412673_02280</name>
</gene>
<evidence type="ECO:0000313" key="4">
    <source>
        <dbReference type="Proteomes" id="UP000215355"/>
    </source>
</evidence>
<evidence type="ECO:0000313" key="3">
    <source>
        <dbReference type="EMBL" id="SNV51122.1"/>
    </source>
</evidence>
<sequence>MNQLFKSRFYYFTLLFVLFSIKPSFSQMKFQINGKIDNSVFRQAGYTIENGDLITLDFINLERIDSAIVSNEQFQFTGQVDIPSVAMVNFKGGGFLLLIDESEYQVVVAVSEQGNGRYAYDDIRIETQSPFFNLWKNIGMRKGNLNAQRLEVQDLLKGEITDAERNSYEDELQQIEDNLAALYYDASKEHPDTYEMTYLLPGAPDLSYSRYIDYYNKLSADIKNSFYGVNLYKRLLLTKPN</sequence>
<dbReference type="AlphaFoldDB" id="A0AAJ5C0J7"/>
<keyword evidence="1" id="KW-0175">Coiled coil</keyword>
<proteinExistence type="predicted"/>
<reference evidence="3 4" key="1">
    <citation type="submission" date="2017-06" db="EMBL/GenBank/DDBJ databases">
        <authorList>
            <consortium name="Pathogen Informatics"/>
        </authorList>
    </citation>
    <scope>NUCLEOTIDE SEQUENCE [LARGE SCALE GENOMIC DNA]</scope>
    <source>
        <strain evidence="3 4">NCTC12149</strain>
    </source>
</reference>
<accession>A0AAJ5C0J7</accession>
<dbReference type="EMBL" id="LT906468">
    <property type="protein sequence ID" value="SNV51122.1"/>
    <property type="molecule type" value="Genomic_DNA"/>
</dbReference>
<organism evidence="3 4">
    <name type="scientific">Sphingobacterium mizutaii</name>
    <dbReference type="NCBI Taxonomy" id="1010"/>
    <lineage>
        <taxon>Bacteria</taxon>
        <taxon>Pseudomonadati</taxon>
        <taxon>Bacteroidota</taxon>
        <taxon>Sphingobacteriia</taxon>
        <taxon>Sphingobacteriales</taxon>
        <taxon>Sphingobacteriaceae</taxon>
        <taxon>Sphingobacterium</taxon>
    </lineage>
</organism>
<dbReference type="RefSeq" id="WP_093096853.1">
    <property type="nucleotide sequence ID" value="NZ_FNGK01000001.1"/>
</dbReference>
<feature type="domain" description="DUF4369" evidence="2">
    <location>
        <begin position="30"/>
        <end position="113"/>
    </location>
</feature>
<evidence type="ECO:0000256" key="1">
    <source>
        <dbReference type="SAM" id="Coils"/>
    </source>
</evidence>